<accession>G4CRT3</accession>
<sequence>MILIGINSNKISIRVTQTMFSGLVFGIFIPKVKIYTENL</sequence>
<name>G4CRT3_9NEIS</name>
<dbReference type="HOGENOM" id="CLU_3313403_0_0_4"/>
<dbReference type="Proteomes" id="UP000005336">
    <property type="component" value="Unassembled WGS sequence"/>
</dbReference>
<dbReference type="AlphaFoldDB" id="G4CRT3"/>
<evidence type="ECO:0000313" key="1">
    <source>
        <dbReference type="EMBL" id="EGZ45234.1"/>
    </source>
</evidence>
<gene>
    <name evidence="1" type="ORF">HMPREF9370_1793</name>
</gene>
<dbReference type="EMBL" id="AGAZ01000061">
    <property type="protein sequence ID" value="EGZ45234.1"/>
    <property type="molecule type" value="Genomic_DNA"/>
</dbReference>
<protein>
    <submittedName>
        <fullName evidence="1">Uncharacterized protein</fullName>
    </submittedName>
</protein>
<comment type="caution">
    <text evidence="1">The sequence shown here is derived from an EMBL/GenBank/DDBJ whole genome shotgun (WGS) entry which is preliminary data.</text>
</comment>
<reference evidence="1 2" key="1">
    <citation type="submission" date="2011-06" db="EMBL/GenBank/DDBJ databases">
        <authorList>
            <person name="Muzny D."/>
            <person name="Qin X."/>
            <person name="Deng J."/>
            <person name="Jiang H."/>
            <person name="Liu Y."/>
            <person name="Qu J."/>
            <person name="Song X.-Z."/>
            <person name="Zhang L."/>
            <person name="Thornton R."/>
            <person name="Coyle M."/>
            <person name="Francisco L."/>
            <person name="Jackson L."/>
            <person name="Javaid M."/>
            <person name="Korchina V."/>
            <person name="Kovar C."/>
            <person name="Mata R."/>
            <person name="Mathew T."/>
            <person name="Ngo R."/>
            <person name="Nguyen L."/>
            <person name="Nguyen N."/>
            <person name="Okwuonu G."/>
            <person name="Ongeri F."/>
            <person name="Pham C."/>
            <person name="Simmons D."/>
            <person name="Wilczek-Boney K."/>
            <person name="Hale W."/>
            <person name="Jakkamsetti A."/>
            <person name="Pham P."/>
            <person name="Ruth R."/>
            <person name="San Lucas F."/>
            <person name="Warren J."/>
            <person name="Zhang J."/>
            <person name="Zhao Z."/>
            <person name="Zhou C."/>
            <person name="Zhu D."/>
            <person name="Lee S."/>
            <person name="Bess C."/>
            <person name="Blankenburg K."/>
            <person name="Forbes L."/>
            <person name="Fu Q."/>
            <person name="Gubbala S."/>
            <person name="Hirani K."/>
            <person name="Jayaseelan J.C."/>
            <person name="Lara F."/>
            <person name="Munidasa M."/>
            <person name="Palculict T."/>
            <person name="Patil S."/>
            <person name="Pu L.-L."/>
            <person name="Saada N."/>
            <person name="Tang L."/>
            <person name="Weissenberger G."/>
            <person name="Zhu Y."/>
            <person name="Hemphill L."/>
            <person name="Shang Y."/>
            <person name="Youmans B."/>
            <person name="Ayvaz T."/>
            <person name="Ross M."/>
            <person name="Santibanez J."/>
            <person name="Aqrawi P."/>
            <person name="Gross S."/>
            <person name="Joshi V."/>
            <person name="Fowler G."/>
            <person name="Nazareth L."/>
            <person name="Reid J."/>
            <person name="Worley K."/>
            <person name="Petrosino J."/>
            <person name="Highlander S."/>
            <person name="Gibbs R."/>
        </authorList>
    </citation>
    <scope>NUCLEOTIDE SEQUENCE [LARGE SCALE GENOMIC DNA]</scope>
    <source>
        <strain evidence="1 2">9715</strain>
    </source>
</reference>
<proteinExistence type="predicted"/>
<organism evidence="1 2">
    <name type="scientific">Neisseria wadsworthii 9715</name>
    <dbReference type="NCBI Taxonomy" id="1030841"/>
    <lineage>
        <taxon>Bacteria</taxon>
        <taxon>Pseudomonadati</taxon>
        <taxon>Pseudomonadota</taxon>
        <taxon>Betaproteobacteria</taxon>
        <taxon>Neisseriales</taxon>
        <taxon>Neisseriaceae</taxon>
        <taxon>Neisseria</taxon>
    </lineage>
</organism>
<evidence type="ECO:0000313" key="2">
    <source>
        <dbReference type="Proteomes" id="UP000005336"/>
    </source>
</evidence>
<keyword evidence="2" id="KW-1185">Reference proteome</keyword>